<feature type="region of interest" description="Disordered" evidence="2">
    <location>
        <begin position="1"/>
        <end position="80"/>
    </location>
</feature>
<gene>
    <name evidence="3" type="primary">mybJ_0</name>
    <name evidence="3" type="ORF">g.15572</name>
</gene>
<proteinExistence type="predicted"/>
<dbReference type="AlphaFoldDB" id="A0A1D1YFE0"/>
<protein>
    <submittedName>
        <fullName evidence="3">Myb-like protein J</fullName>
    </submittedName>
</protein>
<dbReference type="EMBL" id="GDJX01014584">
    <property type="protein sequence ID" value="JAT53352.1"/>
    <property type="molecule type" value="Transcribed_RNA"/>
</dbReference>
<dbReference type="GO" id="GO:0003677">
    <property type="term" value="F:DNA binding"/>
    <property type="evidence" value="ECO:0007669"/>
    <property type="project" value="UniProtKB-KW"/>
</dbReference>
<evidence type="ECO:0000256" key="1">
    <source>
        <dbReference type="ARBA" id="ARBA00023125"/>
    </source>
</evidence>
<feature type="compositionally biased region" description="Low complexity" evidence="2">
    <location>
        <begin position="41"/>
        <end position="56"/>
    </location>
</feature>
<dbReference type="PANTHER" id="PTHR44191">
    <property type="entry name" value="TRANSCRIPTION FACTOR KUA1"/>
    <property type="match status" value="1"/>
</dbReference>
<evidence type="ECO:0000256" key="2">
    <source>
        <dbReference type="SAM" id="MobiDB-lite"/>
    </source>
</evidence>
<keyword evidence="1" id="KW-0238">DNA-binding</keyword>
<accession>A0A1D1YFE0</accession>
<feature type="non-terminal residue" evidence="3">
    <location>
        <position position="1"/>
    </location>
</feature>
<evidence type="ECO:0000313" key="3">
    <source>
        <dbReference type="EMBL" id="JAT53352.1"/>
    </source>
</evidence>
<dbReference type="InterPro" id="IPR052245">
    <property type="entry name" value="Plant_Stress_Dev_TF"/>
</dbReference>
<dbReference type="PANTHER" id="PTHR44191:SF2">
    <property type="entry name" value="TRANSCRIPTION FACTOR MYBS1"/>
    <property type="match status" value="1"/>
</dbReference>
<organism evidence="3">
    <name type="scientific">Anthurium amnicola</name>
    <dbReference type="NCBI Taxonomy" id="1678845"/>
    <lineage>
        <taxon>Eukaryota</taxon>
        <taxon>Viridiplantae</taxon>
        <taxon>Streptophyta</taxon>
        <taxon>Embryophyta</taxon>
        <taxon>Tracheophyta</taxon>
        <taxon>Spermatophyta</taxon>
        <taxon>Magnoliopsida</taxon>
        <taxon>Liliopsida</taxon>
        <taxon>Araceae</taxon>
        <taxon>Pothoideae</taxon>
        <taxon>Potheae</taxon>
        <taxon>Anthurium</taxon>
    </lineage>
</organism>
<sequence length="113" mass="12144">HAQKYFIRLSSGSKDKRRSSIHDITTANMSDAGPPSPPQLSPISVFSSSDVGSLSSEQFSVSVGSNRPNESSGTYNPRSAVSQVCGGTLIQPIYDMSPWDEIGSSKYSYRHSA</sequence>
<reference evidence="3" key="1">
    <citation type="submission" date="2015-07" db="EMBL/GenBank/DDBJ databases">
        <title>Transcriptome Assembly of Anthurium amnicola.</title>
        <authorList>
            <person name="Suzuki J."/>
        </authorList>
    </citation>
    <scope>NUCLEOTIDE SEQUENCE</scope>
</reference>
<dbReference type="GO" id="GO:0006355">
    <property type="term" value="P:regulation of DNA-templated transcription"/>
    <property type="evidence" value="ECO:0007669"/>
    <property type="project" value="UniProtKB-ARBA"/>
</dbReference>
<feature type="compositionally biased region" description="Polar residues" evidence="2">
    <location>
        <begin position="57"/>
        <end position="80"/>
    </location>
</feature>
<name>A0A1D1YFE0_9ARAE</name>